<dbReference type="EMBL" id="BK015677">
    <property type="protein sequence ID" value="DAE19564.1"/>
    <property type="molecule type" value="Genomic_DNA"/>
</dbReference>
<organism evidence="1">
    <name type="scientific">Siphoviridae sp. ct0hG5</name>
    <dbReference type="NCBI Taxonomy" id="2826269"/>
    <lineage>
        <taxon>Viruses</taxon>
        <taxon>Duplodnaviria</taxon>
        <taxon>Heunggongvirae</taxon>
        <taxon>Uroviricota</taxon>
        <taxon>Caudoviricetes</taxon>
    </lineage>
</organism>
<accession>A0A8S5QLV1</accession>
<sequence length="35" mass="4638">MWTRKNLDFTRLFHKSTSDHKYYMNFYYYNRKERP</sequence>
<name>A0A8S5QLV1_9CAUD</name>
<proteinExistence type="predicted"/>
<protein>
    <submittedName>
        <fullName evidence="1">Uncharacterized protein</fullName>
    </submittedName>
</protein>
<reference evidence="1" key="1">
    <citation type="journal article" date="2021" name="Proc. Natl. Acad. Sci. U.S.A.">
        <title>A Catalog of Tens of Thousands of Viruses from Human Metagenomes Reveals Hidden Associations with Chronic Diseases.</title>
        <authorList>
            <person name="Tisza M.J."/>
            <person name="Buck C.B."/>
        </authorList>
    </citation>
    <scope>NUCLEOTIDE SEQUENCE</scope>
    <source>
        <strain evidence="1">Ct0hG5</strain>
    </source>
</reference>
<evidence type="ECO:0000313" key="1">
    <source>
        <dbReference type="EMBL" id="DAE19564.1"/>
    </source>
</evidence>